<feature type="binding site" evidence="9">
    <location>
        <position position="148"/>
    </location>
    <ligand>
        <name>Mn(2+)</name>
        <dbReference type="ChEBI" id="CHEBI:29035"/>
    </ligand>
</feature>
<organism evidence="13 14">
    <name type="scientific">Leptospira kirschneri str. H1</name>
    <dbReference type="NCBI Taxonomy" id="1049966"/>
    <lineage>
        <taxon>Bacteria</taxon>
        <taxon>Pseudomonadati</taxon>
        <taxon>Spirochaetota</taxon>
        <taxon>Spirochaetia</taxon>
        <taxon>Leptospirales</taxon>
        <taxon>Leptospiraceae</taxon>
        <taxon>Leptospira</taxon>
    </lineage>
</organism>
<dbReference type="NCBIfam" id="TIGR00243">
    <property type="entry name" value="Dxr"/>
    <property type="match status" value="1"/>
</dbReference>
<keyword evidence="6 9" id="KW-0464">Manganese</keyword>
<feature type="binding site" evidence="9">
    <location>
        <position position="203"/>
    </location>
    <ligand>
        <name>NADPH</name>
        <dbReference type="ChEBI" id="CHEBI:57783"/>
    </ligand>
</feature>
<feature type="binding site" evidence="9">
    <location>
        <position position="123"/>
    </location>
    <ligand>
        <name>1-deoxy-D-xylulose 5-phosphate</name>
        <dbReference type="ChEBI" id="CHEBI:57792"/>
    </ligand>
</feature>
<gene>
    <name evidence="9 13" type="primary">dxr</name>
    <name evidence="13" type="ORF">LEP1GSC081_3170</name>
</gene>
<feature type="binding site" evidence="9">
    <location>
        <position position="124"/>
    </location>
    <ligand>
        <name>NADPH</name>
        <dbReference type="ChEBI" id="CHEBI:57783"/>
    </ligand>
</feature>
<dbReference type="RefSeq" id="WP_004765086.1">
    <property type="nucleotide sequence ID" value="NZ_AHMY02000032.1"/>
</dbReference>
<feature type="domain" description="1-deoxy-D-xylulose 5-phosphate reductoisomerase C-terminal" evidence="11">
    <location>
        <begin position="144"/>
        <end position="227"/>
    </location>
</feature>
<comment type="caution">
    <text evidence="9">Lacks conserved residue(s) required for the propagation of feature annotation.</text>
</comment>
<feature type="binding site" evidence="9">
    <location>
        <position position="39"/>
    </location>
    <ligand>
        <name>NADPH</name>
        <dbReference type="ChEBI" id="CHEBI:57783"/>
    </ligand>
</feature>
<feature type="binding site" evidence="9">
    <location>
        <position position="215"/>
    </location>
    <ligand>
        <name>1-deoxy-D-xylulose 5-phosphate</name>
        <dbReference type="ChEBI" id="CHEBI:57792"/>
    </ligand>
</feature>
<keyword evidence="9" id="KW-0460">Magnesium</keyword>
<evidence type="ECO:0000256" key="8">
    <source>
        <dbReference type="ARBA" id="ARBA00048543"/>
    </source>
</evidence>
<dbReference type="PANTHER" id="PTHR30525:SF0">
    <property type="entry name" value="1-DEOXY-D-XYLULOSE 5-PHOSPHATE REDUCTOISOMERASE, CHLOROPLASTIC"/>
    <property type="match status" value="1"/>
</dbReference>
<dbReference type="SUPFAM" id="SSF69055">
    <property type="entry name" value="1-deoxy-D-xylulose-5-phosphate reductoisomerase, C-terminal domain"/>
    <property type="match status" value="1"/>
</dbReference>
<comment type="caution">
    <text evidence="13">The sequence shown here is derived from an EMBL/GenBank/DDBJ whole genome shotgun (WGS) entry which is preliminary data.</text>
</comment>
<evidence type="ECO:0000256" key="6">
    <source>
        <dbReference type="ARBA" id="ARBA00023211"/>
    </source>
</evidence>
<feature type="binding site" evidence="9">
    <location>
        <position position="149"/>
    </location>
    <ligand>
        <name>1-deoxy-D-xylulose 5-phosphate</name>
        <dbReference type="ChEBI" id="CHEBI:57792"/>
    </ligand>
</feature>
<feature type="binding site" evidence="9">
    <location>
        <position position="150"/>
    </location>
    <ligand>
        <name>1-deoxy-D-xylulose 5-phosphate</name>
        <dbReference type="ChEBI" id="CHEBI:57792"/>
    </ligand>
</feature>
<dbReference type="PIRSF" id="PIRSF006205">
    <property type="entry name" value="Dxp_reductismrs"/>
    <property type="match status" value="1"/>
</dbReference>
<dbReference type="SUPFAM" id="SSF55347">
    <property type="entry name" value="Glyceraldehyde-3-phosphate dehydrogenase-like, C-terminal domain"/>
    <property type="match status" value="1"/>
</dbReference>
<evidence type="ECO:0000256" key="5">
    <source>
        <dbReference type="ARBA" id="ARBA00023002"/>
    </source>
</evidence>
<feature type="binding site" evidence="9">
    <location>
        <position position="219"/>
    </location>
    <ligand>
        <name>Mn(2+)</name>
        <dbReference type="ChEBI" id="CHEBI:29035"/>
    </ligand>
</feature>
<evidence type="ECO:0000259" key="11">
    <source>
        <dbReference type="Pfam" id="PF08436"/>
    </source>
</evidence>
<dbReference type="GO" id="GO:0030604">
    <property type="term" value="F:1-deoxy-D-xylulose-5-phosphate reductoisomerase activity"/>
    <property type="evidence" value="ECO:0007669"/>
    <property type="project" value="UniProtKB-UniRule"/>
</dbReference>
<dbReference type="GO" id="GO:0030145">
    <property type="term" value="F:manganese ion binding"/>
    <property type="evidence" value="ECO:0007669"/>
    <property type="project" value="TreeGrafter"/>
</dbReference>
<evidence type="ECO:0000256" key="9">
    <source>
        <dbReference type="HAMAP-Rule" id="MF_00183"/>
    </source>
</evidence>
<keyword evidence="13" id="KW-0413">Isomerase</keyword>
<dbReference type="PANTHER" id="PTHR30525">
    <property type="entry name" value="1-DEOXY-D-XYLULOSE 5-PHOSPHATE REDUCTOISOMERASE"/>
    <property type="match status" value="1"/>
</dbReference>
<comment type="cofactor">
    <cofactor evidence="9">
        <name>Mg(2+)</name>
        <dbReference type="ChEBI" id="CHEBI:18420"/>
    </cofactor>
    <cofactor evidence="9">
        <name>Mn(2+)</name>
        <dbReference type="ChEBI" id="CHEBI:29035"/>
    </cofactor>
</comment>
<feature type="binding site" evidence="9">
    <location>
        <position position="150"/>
    </location>
    <ligand>
        <name>Mn(2+)</name>
        <dbReference type="ChEBI" id="CHEBI:29035"/>
    </ligand>
</feature>
<feature type="binding site" evidence="9">
    <location>
        <position position="219"/>
    </location>
    <ligand>
        <name>1-deoxy-D-xylulose 5-phosphate</name>
        <dbReference type="ChEBI" id="CHEBI:57792"/>
    </ligand>
</feature>
<dbReference type="Pfam" id="PF13288">
    <property type="entry name" value="DXPR_C"/>
    <property type="match status" value="1"/>
</dbReference>
<dbReference type="Gene3D" id="3.40.50.720">
    <property type="entry name" value="NAD(P)-binding Rossmann-like Domain"/>
    <property type="match status" value="1"/>
</dbReference>
<dbReference type="InterPro" id="IPR003821">
    <property type="entry name" value="DXP_reductoisomerase"/>
</dbReference>
<comment type="function">
    <text evidence="9">Catalyzes the NADPH-dependent rearrangement and reduction of 1-deoxy-D-xylulose-5-phosphate (DXP) to 2-C-methyl-D-erythritol 4-phosphate (MEP).</text>
</comment>
<dbReference type="Pfam" id="PF02670">
    <property type="entry name" value="DXP_reductoisom"/>
    <property type="match status" value="1"/>
</dbReference>
<evidence type="ECO:0000313" key="13">
    <source>
        <dbReference type="EMBL" id="EKO16244.1"/>
    </source>
</evidence>
<feature type="binding site" evidence="9">
    <location>
        <position position="14"/>
    </location>
    <ligand>
        <name>NADPH</name>
        <dbReference type="ChEBI" id="CHEBI:57783"/>
    </ligand>
</feature>
<feature type="binding site" evidence="9">
    <location>
        <position position="13"/>
    </location>
    <ligand>
        <name>NADPH</name>
        <dbReference type="ChEBI" id="CHEBI:57783"/>
    </ligand>
</feature>
<proteinExistence type="inferred from homology"/>
<keyword evidence="7 9" id="KW-0414">Isoprene biosynthesis</keyword>
<evidence type="ECO:0000256" key="4">
    <source>
        <dbReference type="ARBA" id="ARBA00022857"/>
    </source>
</evidence>
<reference evidence="13 14" key="1">
    <citation type="submission" date="2012-10" db="EMBL/GenBank/DDBJ databases">
        <authorList>
            <person name="Harkins D.M."/>
            <person name="Durkin A.S."/>
            <person name="Brinkac L.M."/>
            <person name="Selengut J.D."/>
            <person name="Sanka R."/>
            <person name="DePew J."/>
            <person name="Purushe J."/>
            <person name="Peacock S.J."/>
            <person name="Thaipadungpanit J."/>
            <person name="Wuthiekanun V.W."/>
            <person name="Day N.P."/>
            <person name="Vinetz J.M."/>
            <person name="Sutton G.G."/>
            <person name="Nelson W.C."/>
            <person name="Fouts D.E."/>
        </authorList>
    </citation>
    <scope>NUCLEOTIDE SEQUENCE [LARGE SCALE GENOMIC DNA]</scope>
    <source>
        <strain evidence="13 14">H1</strain>
    </source>
</reference>
<comment type="catalytic activity">
    <reaction evidence="8">
        <text>2-C-methyl-D-erythritol 4-phosphate + NADP(+) = 1-deoxy-D-xylulose 5-phosphate + NADPH + H(+)</text>
        <dbReference type="Rhea" id="RHEA:13717"/>
        <dbReference type="ChEBI" id="CHEBI:15378"/>
        <dbReference type="ChEBI" id="CHEBI:57783"/>
        <dbReference type="ChEBI" id="CHEBI:57792"/>
        <dbReference type="ChEBI" id="CHEBI:58262"/>
        <dbReference type="ChEBI" id="CHEBI:58349"/>
        <dbReference type="EC" id="1.1.1.267"/>
    </reaction>
    <physiologicalReaction direction="right-to-left" evidence="8">
        <dbReference type="Rhea" id="RHEA:13719"/>
    </physiologicalReaction>
</comment>
<protein>
    <recommendedName>
        <fullName evidence="9">1-deoxy-D-xylulose 5-phosphate reductoisomerase</fullName>
        <shortName evidence="9">DXP reductoisomerase</shortName>
        <ecNumber evidence="9">1.1.1.267</ecNumber>
    </recommendedName>
    <alternativeName>
        <fullName evidence="9">1-deoxyxylulose-5-phosphate reductoisomerase</fullName>
    </alternativeName>
    <alternativeName>
        <fullName evidence="9">2-C-methyl-D-erythritol 4-phosphate synthase</fullName>
    </alternativeName>
</protein>
<keyword evidence="3 9" id="KW-0479">Metal-binding</keyword>
<dbReference type="FunFam" id="3.40.50.720:FF:000045">
    <property type="entry name" value="1-deoxy-D-xylulose 5-phosphate reductoisomerase"/>
    <property type="match status" value="1"/>
</dbReference>
<dbReference type="AlphaFoldDB" id="A0A0E2B4M1"/>
<feature type="binding site" evidence="9">
    <location>
        <position position="12"/>
    </location>
    <ligand>
        <name>NADPH</name>
        <dbReference type="ChEBI" id="CHEBI:57783"/>
    </ligand>
</feature>
<dbReference type="InterPro" id="IPR013644">
    <property type="entry name" value="DXP_reductoisomerase_C"/>
</dbReference>
<keyword evidence="4 9" id="KW-0521">NADP</keyword>
<dbReference type="InterPro" id="IPR026877">
    <property type="entry name" value="DXPR_C"/>
</dbReference>
<evidence type="ECO:0000256" key="1">
    <source>
        <dbReference type="ARBA" id="ARBA00005094"/>
    </source>
</evidence>
<dbReference type="InterPro" id="IPR036169">
    <property type="entry name" value="DXPR_C_sf"/>
</dbReference>
<feature type="domain" description="1-deoxy-D-xylulose 5-phosphate reductoisomerase N-terminal" evidence="10">
    <location>
        <begin position="5"/>
        <end position="130"/>
    </location>
</feature>
<sequence>MTTSVCLLGASGSVGESTLKALRAYPEKFRLHSFSVHSNLEKAKEIQKEFSPDFICVSSNFADVGVLGNKLGRTQILYGESALCELVREPEVEIVITAVVGSVGLRPTIAAITAGKRLGIANKETLVTSGPLIRSLIAKHNTKVVPVDSEHNALFQLLESLNPNSVEKIILTASGGAFRDLSVEQLSSVTKEQALHHPTWNMGPKITIDSNGMINKGLEVIEAHFLFDVAYDKIGVVIHPQSIAHGIVELKDGASFVYASYPDMIFPIAHSLFHPEPVPKVLRSYPAKDWGKLEFREPDLKRYPGLGLAFEAGKVGGTAPCIFNAANEAAVELFLRDEIRFIEIPDYIRITLDEIQIEFPSSLEEYEEADRIARETVRNLKTRKVVSAC</sequence>
<feature type="binding site" evidence="9">
    <location>
        <position position="174"/>
    </location>
    <ligand>
        <name>1-deoxy-D-xylulose 5-phosphate</name>
        <dbReference type="ChEBI" id="CHEBI:57792"/>
    </ligand>
</feature>
<evidence type="ECO:0000256" key="7">
    <source>
        <dbReference type="ARBA" id="ARBA00023229"/>
    </source>
</evidence>
<dbReference type="EMBL" id="AHMY02000032">
    <property type="protein sequence ID" value="EKO16244.1"/>
    <property type="molecule type" value="Genomic_DNA"/>
</dbReference>
<dbReference type="GO" id="GO:0051484">
    <property type="term" value="P:isopentenyl diphosphate biosynthetic process, methylerythritol 4-phosphate pathway involved in terpenoid biosynthetic process"/>
    <property type="evidence" value="ECO:0007669"/>
    <property type="project" value="TreeGrafter"/>
</dbReference>
<feature type="binding site" evidence="9">
    <location>
        <position position="197"/>
    </location>
    <ligand>
        <name>1-deoxy-D-xylulose 5-phosphate</name>
        <dbReference type="ChEBI" id="CHEBI:57792"/>
    </ligand>
</feature>
<evidence type="ECO:0000256" key="2">
    <source>
        <dbReference type="ARBA" id="ARBA00006825"/>
    </source>
</evidence>
<feature type="domain" description="DXP reductoisomerase C-terminal" evidence="12">
    <location>
        <begin position="260"/>
        <end position="375"/>
    </location>
</feature>
<accession>A0A0E2B4M1</accession>
<dbReference type="GO" id="GO:0016853">
    <property type="term" value="F:isomerase activity"/>
    <property type="evidence" value="ECO:0007669"/>
    <property type="project" value="UniProtKB-KW"/>
</dbReference>
<evidence type="ECO:0000313" key="14">
    <source>
        <dbReference type="Proteomes" id="UP000006253"/>
    </source>
</evidence>
<evidence type="ECO:0000256" key="3">
    <source>
        <dbReference type="ARBA" id="ARBA00022723"/>
    </source>
</evidence>
<dbReference type="SUPFAM" id="SSF51735">
    <property type="entry name" value="NAD(P)-binding Rossmann-fold domains"/>
    <property type="match status" value="1"/>
</dbReference>
<feature type="binding site" evidence="9">
    <location>
        <position position="210"/>
    </location>
    <ligand>
        <name>1-deoxy-D-xylulose 5-phosphate</name>
        <dbReference type="ChEBI" id="CHEBI:57792"/>
    </ligand>
</feature>
<keyword evidence="5 9" id="KW-0560">Oxidoreductase</keyword>
<dbReference type="Pfam" id="PF08436">
    <property type="entry name" value="DXP_redisom_C"/>
    <property type="match status" value="1"/>
</dbReference>
<evidence type="ECO:0000259" key="10">
    <source>
        <dbReference type="Pfam" id="PF02670"/>
    </source>
</evidence>
<dbReference type="GO" id="GO:0070402">
    <property type="term" value="F:NADPH binding"/>
    <property type="evidence" value="ECO:0007669"/>
    <property type="project" value="InterPro"/>
</dbReference>
<dbReference type="HAMAP" id="MF_00183">
    <property type="entry name" value="DXP_reductoisom"/>
    <property type="match status" value="1"/>
</dbReference>
<feature type="binding site" evidence="9">
    <location>
        <position position="122"/>
    </location>
    <ligand>
        <name>NADPH</name>
        <dbReference type="ChEBI" id="CHEBI:57783"/>
    </ligand>
</feature>
<comment type="pathway">
    <text evidence="1 9">Isoprenoid biosynthesis; isopentenyl diphosphate biosynthesis via DXP pathway; isopentenyl diphosphate from 1-deoxy-D-xylulose 5-phosphate: step 1/6.</text>
</comment>
<dbReference type="Proteomes" id="UP000006253">
    <property type="component" value="Unassembled WGS sequence"/>
</dbReference>
<evidence type="ECO:0000259" key="12">
    <source>
        <dbReference type="Pfam" id="PF13288"/>
    </source>
</evidence>
<dbReference type="InterPro" id="IPR013512">
    <property type="entry name" value="DXP_reductoisomerase_N"/>
</dbReference>
<comment type="similarity">
    <text evidence="2 9">Belongs to the DXR family.</text>
</comment>
<feature type="binding site" evidence="9">
    <location>
        <position position="216"/>
    </location>
    <ligand>
        <name>1-deoxy-D-xylulose 5-phosphate</name>
        <dbReference type="ChEBI" id="CHEBI:57792"/>
    </ligand>
</feature>
<dbReference type="UniPathway" id="UPA00056">
    <property type="reaction ID" value="UER00092"/>
</dbReference>
<dbReference type="EC" id="1.1.1.267" evidence="9"/>
<dbReference type="InterPro" id="IPR036291">
    <property type="entry name" value="NAD(P)-bd_dom_sf"/>
</dbReference>
<name>A0A0E2B4M1_9LEPT</name>
<dbReference type="Gene3D" id="1.10.1740.10">
    <property type="match status" value="1"/>
</dbReference>